<dbReference type="RefSeq" id="WP_377603887.1">
    <property type="nucleotide sequence ID" value="NZ_JBHUME010000008.1"/>
</dbReference>
<comment type="caution">
    <text evidence="5">The sequence shown here is derived from an EMBL/GenBank/DDBJ whole genome shotgun (WGS) entry which is preliminary data.</text>
</comment>
<accession>A0ABW5PEU1</accession>
<organism evidence="5 6">
    <name type="scientific">Paenibacillus gansuensis</name>
    <dbReference type="NCBI Taxonomy" id="306542"/>
    <lineage>
        <taxon>Bacteria</taxon>
        <taxon>Bacillati</taxon>
        <taxon>Bacillota</taxon>
        <taxon>Bacilli</taxon>
        <taxon>Bacillales</taxon>
        <taxon>Paenibacillaceae</taxon>
        <taxon>Paenibacillus</taxon>
    </lineage>
</organism>
<dbReference type="Pfam" id="PF02311">
    <property type="entry name" value="AraC_binding"/>
    <property type="match status" value="1"/>
</dbReference>
<dbReference type="InterPro" id="IPR037923">
    <property type="entry name" value="HTH-like"/>
</dbReference>
<name>A0ABW5PEU1_9BACL</name>
<dbReference type="InterPro" id="IPR014710">
    <property type="entry name" value="RmlC-like_jellyroll"/>
</dbReference>
<dbReference type="CDD" id="cd06986">
    <property type="entry name" value="cupin_MmsR-like_N"/>
    <property type="match status" value="1"/>
</dbReference>
<gene>
    <name evidence="5" type="ORF">ACFSUF_13600</name>
</gene>
<evidence type="ECO:0000256" key="2">
    <source>
        <dbReference type="ARBA" id="ARBA00023125"/>
    </source>
</evidence>
<dbReference type="PROSITE" id="PS01124">
    <property type="entry name" value="HTH_ARAC_FAMILY_2"/>
    <property type="match status" value="1"/>
</dbReference>
<protein>
    <submittedName>
        <fullName evidence="5">Helix-turn-helix domain-containing protein</fullName>
    </submittedName>
</protein>
<proteinExistence type="predicted"/>
<dbReference type="Pfam" id="PF12833">
    <property type="entry name" value="HTH_18"/>
    <property type="match status" value="1"/>
</dbReference>
<dbReference type="InterPro" id="IPR009057">
    <property type="entry name" value="Homeodomain-like_sf"/>
</dbReference>
<dbReference type="SUPFAM" id="SSF51215">
    <property type="entry name" value="Regulatory protein AraC"/>
    <property type="match status" value="1"/>
</dbReference>
<evidence type="ECO:0000259" key="4">
    <source>
        <dbReference type="PROSITE" id="PS01124"/>
    </source>
</evidence>
<dbReference type="Gene3D" id="2.60.120.10">
    <property type="entry name" value="Jelly Rolls"/>
    <property type="match status" value="1"/>
</dbReference>
<dbReference type="SMART" id="SM00342">
    <property type="entry name" value="HTH_ARAC"/>
    <property type="match status" value="1"/>
</dbReference>
<dbReference type="Gene3D" id="1.10.10.60">
    <property type="entry name" value="Homeodomain-like"/>
    <property type="match status" value="2"/>
</dbReference>
<dbReference type="PANTHER" id="PTHR46796">
    <property type="entry name" value="HTH-TYPE TRANSCRIPTIONAL ACTIVATOR RHAS-RELATED"/>
    <property type="match status" value="1"/>
</dbReference>
<reference evidence="6" key="1">
    <citation type="journal article" date="2019" name="Int. J. Syst. Evol. Microbiol.">
        <title>The Global Catalogue of Microorganisms (GCM) 10K type strain sequencing project: providing services to taxonomists for standard genome sequencing and annotation.</title>
        <authorList>
            <consortium name="The Broad Institute Genomics Platform"/>
            <consortium name="The Broad Institute Genome Sequencing Center for Infectious Disease"/>
            <person name="Wu L."/>
            <person name="Ma J."/>
        </authorList>
    </citation>
    <scope>NUCLEOTIDE SEQUENCE [LARGE SCALE GENOMIC DNA]</scope>
    <source>
        <strain evidence="6">KCTC 3950</strain>
    </source>
</reference>
<dbReference type="SUPFAM" id="SSF46689">
    <property type="entry name" value="Homeodomain-like"/>
    <property type="match status" value="2"/>
</dbReference>
<dbReference type="EMBL" id="JBHUME010000008">
    <property type="protein sequence ID" value="MFD2613461.1"/>
    <property type="molecule type" value="Genomic_DNA"/>
</dbReference>
<evidence type="ECO:0000256" key="3">
    <source>
        <dbReference type="ARBA" id="ARBA00023163"/>
    </source>
</evidence>
<dbReference type="InterPro" id="IPR018060">
    <property type="entry name" value="HTH_AraC"/>
</dbReference>
<keyword evidence="2" id="KW-0238">DNA-binding</keyword>
<keyword evidence="3" id="KW-0804">Transcription</keyword>
<keyword evidence="6" id="KW-1185">Reference proteome</keyword>
<dbReference type="Proteomes" id="UP001597541">
    <property type="component" value="Unassembled WGS sequence"/>
</dbReference>
<evidence type="ECO:0000256" key="1">
    <source>
        <dbReference type="ARBA" id="ARBA00023015"/>
    </source>
</evidence>
<feature type="domain" description="HTH araC/xylS-type" evidence="4">
    <location>
        <begin position="175"/>
        <end position="273"/>
    </location>
</feature>
<dbReference type="InterPro" id="IPR003313">
    <property type="entry name" value="AraC-bd"/>
</dbReference>
<dbReference type="InterPro" id="IPR050204">
    <property type="entry name" value="AraC_XylS_family_regulators"/>
</dbReference>
<evidence type="ECO:0000313" key="5">
    <source>
        <dbReference type="EMBL" id="MFD2613461.1"/>
    </source>
</evidence>
<sequence>MRQYFLMPAPGEQCYIGYFGQEACSPGHYAGPHVRDHYLWVYVASGRGAYEAPGISREVKQGQSFLLHPHVMTKWQADDKHPWEYMWISVEGNRAGERMEQLGFRAEEPILNHKRPERVLQLLSMLLQENPTGGREERALFYQGLLLLIQDELVRDLSAAEPAFPSRDESAMRMQKAKEFLDQHYDKPIQVSQAADYVGLERSYFTKLFKKHIGLSPYVYLLELRLSKAKQLLEQTDQPVEHIALMLGFADAFHFSAFFKRKTGSSPRYYRKWR</sequence>
<evidence type="ECO:0000313" key="6">
    <source>
        <dbReference type="Proteomes" id="UP001597541"/>
    </source>
</evidence>
<keyword evidence="1" id="KW-0805">Transcription regulation</keyword>